<comment type="caution">
    <text evidence="2">The sequence shown here is derived from an EMBL/GenBank/DDBJ whole genome shotgun (WGS) entry which is preliminary data.</text>
</comment>
<dbReference type="VEuPathDB" id="PiroplasmaDB:TpMuguga_03g00844"/>
<organism evidence="2 3">
    <name type="scientific">Theileria parva</name>
    <name type="common">East coast fever infection agent</name>
    <dbReference type="NCBI Taxonomy" id="5875"/>
    <lineage>
        <taxon>Eukaryota</taxon>
        <taxon>Sar</taxon>
        <taxon>Alveolata</taxon>
        <taxon>Apicomplexa</taxon>
        <taxon>Aconoidasida</taxon>
        <taxon>Piroplasmida</taxon>
        <taxon>Theileriidae</taxon>
        <taxon>Theileria</taxon>
    </lineage>
</organism>
<name>Q4MYJ7_THEPA</name>
<dbReference type="AlphaFoldDB" id="Q4MYJ7"/>
<reference evidence="2 3" key="1">
    <citation type="journal article" date="2005" name="Science">
        <title>Genome sequence of Theileria parva, a bovine pathogen that transforms lymphocytes.</title>
        <authorList>
            <person name="Gardner M.J."/>
            <person name="Bishop R."/>
            <person name="Shah T."/>
            <person name="de Villiers E.P."/>
            <person name="Carlton J.M."/>
            <person name="Hall N."/>
            <person name="Ren Q."/>
            <person name="Paulsen I.T."/>
            <person name="Pain A."/>
            <person name="Berriman M."/>
            <person name="Wilson R.J.M."/>
            <person name="Sato S."/>
            <person name="Ralph S.A."/>
            <person name="Mann D.J."/>
            <person name="Xiong Z."/>
            <person name="Shallom S.J."/>
            <person name="Weidman J."/>
            <person name="Jiang L."/>
            <person name="Lynn J."/>
            <person name="Weaver B."/>
            <person name="Shoaibi A."/>
            <person name="Domingo A.R."/>
            <person name="Wasawo D."/>
            <person name="Crabtree J."/>
            <person name="Wortman J.R."/>
            <person name="Haas B."/>
            <person name="Angiuoli S.V."/>
            <person name="Creasy T.H."/>
            <person name="Lu C."/>
            <person name="Suh B."/>
            <person name="Silva J.C."/>
            <person name="Utterback T.R."/>
            <person name="Feldblyum T.V."/>
            <person name="Pertea M."/>
            <person name="Allen J."/>
            <person name="Nierman W.C."/>
            <person name="Taracha E.L.N."/>
            <person name="Salzberg S.L."/>
            <person name="White O.R."/>
            <person name="Fitzhugh H.A."/>
            <person name="Morzaria S."/>
            <person name="Venter J.C."/>
            <person name="Fraser C.M."/>
            <person name="Nene V."/>
        </authorList>
    </citation>
    <scope>NUCLEOTIDE SEQUENCE [LARGE SCALE GENOMIC DNA]</scope>
    <source>
        <strain evidence="2 3">Muguga</strain>
    </source>
</reference>
<accession>Q4MYJ7</accession>
<evidence type="ECO:0000313" key="2">
    <source>
        <dbReference type="EMBL" id="EAN30685.1"/>
    </source>
</evidence>
<keyword evidence="1" id="KW-1133">Transmembrane helix</keyword>
<gene>
    <name evidence="2" type="ordered locus">TP03_0844</name>
</gene>
<keyword evidence="1" id="KW-0812">Transmembrane</keyword>
<evidence type="ECO:0000313" key="3">
    <source>
        <dbReference type="Proteomes" id="UP000001949"/>
    </source>
</evidence>
<dbReference type="EMBL" id="AAGK01000006">
    <property type="protein sequence ID" value="EAN30685.1"/>
    <property type="molecule type" value="Genomic_DNA"/>
</dbReference>
<dbReference type="Proteomes" id="UP000001949">
    <property type="component" value="Unassembled WGS sequence"/>
</dbReference>
<protein>
    <submittedName>
        <fullName evidence="2">Uncharacterized protein</fullName>
    </submittedName>
</protein>
<keyword evidence="3" id="KW-1185">Reference proteome</keyword>
<feature type="transmembrane region" description="Helical" evidence="1">
    <location>
        <begin position="67"/>
        <end position="88"/>
    </location>
</feature>
<dbReference type="InParanoid" id="Q4MYJ7"/>
<dbReference type="KEGG" id="tpv:TP03_0844"/>
<sequence length="89" mass="9936">MNINYSRKRTTKNVISCLTGSVYSISDYNQRSTGNVFSVFFSSLKDKMTRLSDFVVPSYSSLTPAEAASSTAFFGVLLFVFIFCILSLF</sequence>
<keyword evidence="1" id="KW-0472">Membrane</keyword>
<evidence type="ECO:0000256" key="1">
    <source>
        <dbReference type="SAM" id="Phobius"/>
    </source>
</evidence>
<proteinExistence type="predicted"/>